<dbReference type="Proteomes" id="UP001055879">
    <property type="component" value="Linkage Group LG01"/>
</dbReference>
<keyword evidence="2" id="KW-1185">Reference proteome</keyword>
<reference evidence="2" key="1">
    <citation type="journal article" date="2022" name="Mol. Ecol. Resour.">
        <title>The genomes of chicory, endive, great burdock and yacon provide insights into Asteraceae palaeo-polyploidization history and plant inulin production.</title>
        <authorList>
            <person name="Fan W."/>
            <person name="Wang S."/>
            <person name="Wang H."/>
            <person name="Wang A."/>
            <person name="Jiang F."/>
            <person name="Liu H."/>
            <person name="Zhao H."/>
            <person name="Xu D."/>
            <person name="Zhang Y."/>
        </authorList>
    </citation>
    <scope>NUCLEOTIDE SEQUENCE [LARGE SCALE GENOMIC DNA]</scope>
    <source>
        <strain evidence="2">cv. Niubang</strain>
    </source>
</reference>
<reference evidence="1 2" key="2">
    <citation type="journal article" date="2022" name="Mol. Ecol. Resour.">
        <title>The genomes of chicory, endive, great burdock and yacon provide insights into Asteraceae paleo-polyploidization history and plant inulin production.</title>
        <authorList>
            <person name="Fan W."/>
            <person name="Wang S."/>
            <person name="Wang H."/>
            <person name="Wang A."/>
            <person name="Jiang F."/>
            <person name="Liu H."/>
            <person name="Zhao H."/>
            <person name="Xu D."/>
            <person name="Zhang Y."/>
        </authorList>
    </citation>
    <scope>NUCLEOTIDE SEQUENCE [LARGE SCALE GENOMIC DNA]</scope>
    <source>
        <strain evidence="2">cv. Niubang</strain>
    </source>
</reference>
<evidence type="ECO:0000313" key="2">
    <source>
        <dbReference type="Proteomes" id="UP001055879"/>
    </source>
</evidence>
<dbReference type="EMBL" id="CM042047">
    <property type="protein sequence ID" value="KAI3772042.1"/>
    <property type="molecule type" value="Genomic_DNA"/>
</dbReference>
<comment type="caution">
    <text evidence="1">The sequence shown here is derived from an EMBL/GenBank/DDBJ whole genome shotgun (WGS) entry which is preliminary data.</text>
</comment>
<sequence>MNKDENIRICSILLLLLCFCEDHANGTRRKALINHPWKTQKSQAQYPKCSDVIGGFLSSELLILSVYLCTGFQFLSRG</sequence>
<organism evidence="1 2">
    <name type="scientific">Arctium lappa</name>
    <name type="common">Greater burdock</name>
    <name type="synonym">Lappa major</name>
    <dbReference type="NCBI Taxonomy" id="4217"/>
    <lineage>
        <taxon>Eukaryota</taxon>
        <taxon>Viridiplantae</taxon>
        <taxon>Streptophyta</taxon>
        <taxon>Embryophyta</taxon>
        <taxon>Tracheophyta</taxon>
        <taxon>Spermatophyta</taxon>
        <taxon>Magnoliopsida</taxon>
        <taxon>eudicotyledons</taxon>
        <taxon>Gunneridae</taxon>
        <taxon>Pentapetalae</taxon>
        <taxon>asterids</taxon>
        <taxon>campanulids</taxon>
        <taxon>Asterales</taxon>
        <taxon>Asteraceae</taxon>
        <taxon>Carduoideae</taxon>
        <taxon>Cardueae</taxon>
        <taxon>Arctiinae</taxon>
        <taxon>Arctium</taxon>
    </lineage>
</organism>
<gene>
    <name evidence="1" type="ORF">L6452_03216</name>
</gene>
<evidence type="ECO:0000313" key="1">
    <source>
        <dbReference type="EMBL" id="KAI3772042.1"/>
    </source>
</evidence>
<name>A0ACB9FLR4_ARCLA</name>
<protein>
    <submittedName>
        <fullName evidence="1">Uncharacterized protein</fullName>
    </submittedName>
</protein>
<accession>A0ACB9FLR4</accession>
<proteinExistence type="predicted"/>